<dbReference type="InterPro" id="IPR016181">
    <property type="entry name" value="Acyl_CoA_acyltransferase"/>
</dbReference>
<evidence type="ECO:0000313" key="2">
    <source>
        <dbReference type="EMBL" id="KSU50179.1"/>
    </source>
</evidence>
<dbReference type="PROSITE" id="PS51186">
    <property type="entry name" value="GNAT"/>
    <property type="match status" value="1"/>
</dbReference>
<feature type="domain" description="N-acetyltransferase" evidence="1">
    <location>
        <begin position="15"/>
        <end position="165"/>
    </location>
</feature>
<protein>
    <submittedName>
        <fullName evidence="2">GCN5 family acetyltransferase</fullName>
    </submittedName>
</protein>
<sequence>MIRRATLMDGKALSDLMRRIDRETKYMLYEPEERVLSTEQAEAFIEKFGQAANSDIFVVDVDEQLVGYVLVVGGEPSRIRHRANLVIGLLDAYTGRGLGAGLLEAVDAFAIEAGLIRLELTVRKDNLRAIELYHKFGFNIEGTRIASLFIDGEYVDELAMSKIYTIEES</sequence>
<dbReference type="RefSeq" id="WP_056062919.1">
    <property type="nucleotide sequence ID" value="NZ_FMYN01000001.1"/>
</dbReference>
<dbReference type="Proteomes" id="UP000053797">
    <property type="component" value="Unassembled WGS sequence"/>
</dbReference>
<dbReference type="Gene3D" id="3.40.630.30">
    <property type="match status" value="1"/>
</dbReference>
<dbReference type="PANTHER" id="PTHR43415">
    <property type="entry name" value="SPERMIDINE N(1)-ACETYLTRANSFERASE"/>
    <property type="match status" value="1"/>
</dbReference>
<reference evidence="2 3" key="1">
    <citation type="journal article" date="2015" name="Int. J. Syst. Evol. Microbiol.">
        <title>Exiguobacterium enclense sp. nov., isolated from sediment.</title>
        <authorList>
            <person name="Dastager S.G."/>
            <person name="Mawlankar R."/>
            <person name="Sonalkar V.V."/>
            <person name="Thorat M.N."/>
            <person name="Mual P."/>
            <person name="Verma A."/>
            <person name="Krishnamurthi S."/>
            <person name="Tang S.K."/>
            <person name="Li W.J."/>
        </authorList>
    </citation>
    <scope>NUCLEOTIDE SEQUENCE [LARGE SCALE GENOMIC DNA]</scope>
    <source>
        <strain evidence="2 3">NIO-1109</strain>
    </source>
</reference>
<dbReference type="OrthoDB" id="9773249at2"/>
<dbReference type="GO" id="GO:0016747">
    <property type="term" value="F:acyltransferase activity, transferring groups other than amino-acyl groups"/>
    <property type="evidence" value="ECO:0007669"/>
    <property type="project" value="InterPro"/>
</dbReference>
<proteinExistence type="predicted"/>
<accession>A0A0V8GIU1</accession>
<comment type="caution">
    <text evidence="2">The sequence shown here is derived from an EMBL/GenBank/DDBJ whole genome shotgun (WGS) entry which is preliminary data.</text>
</comment>
<dbReference type="AlphaFoldDB" id="A0A0V8GIU1"/>
<dbReference type="InterPro" id="IPR000182">
    <property type="entry name" value="GNAT_dom"/>
</dbReference>
<dbReference type="Pfam" id="PF00583">
    <property type="entry name" value="Acetyltransf_1"/>
    <property type="match status" value="1"/>
</dbReference>
<dbReference type="CDD" id="cd04301">
    <property type="entry name" value="NAT_SF"/>
    <property type="match status" value="1"/>
</dbReference>
<name>A0A0V8GIU1_9BACL</name>
<gene>
    <name evidence="2" type="ORF">AS033_02045</name>
</gene>
<evidence type="ECO:0000313" key="3">
    <source>
        <dbReference type="Proteomes" id="UP000053797"/>
    </source>
</evidence>
<dbReference type="SUPFAM" id="SSF55729">
    <property type="entry name" value="Acyl-CoA N-acyltransferases (Nat)"/>
    <property type="match status" value="1"/>
</dbReference>
<evidence type="ECO:0000259" key="1">
    <source>
        <dbReference type="PROSITE" id="PS51186"/>
    </source>
</evidence>
<keyword evidence="2" id="KW-0808">Transferase</keyword>
<organism evidence="2 3">
    <name type="scientific">Exiguobacterium indicum</name>
    <dbReference type="NCBI Taxonomy" id="296995"/>
    <lineage>
        <taxon>Bacteria</taxon>
        <taxon>Bacillati</taxon>
        <taxon>Bacillota</taxon>
        <taxon>Bacilli</taxon>
        <taxon>Bacillales</taxon>
        <taxon>Bacillales Family XII. Incertae Sedis</taxon>
        <taxon>Exiguobacterium</taxon>
    </lineage>
</organism>
<dbReference type="PANTHER" id="PTHR43415:SF3">
    <property type="entry name" value="GNAT-FAMILY ACETYLTRANSFERASE"/>
    <property type="match status" value="1"/>
</dbReference>
<dbReference type="EMBL" id="LNQL01000001">
    <property type="protein sequence ID" value="KSU50179.1"/>
    <property type="molecule type" value="Genomic_DNA"/>
</dbReference>